<feature type="binding site" evidence="7">
    <location>
        <begin position="238"/>
        <end position="239"/>
    </location>
    <ligand>
        <name>substrate</name>
    </ligand>
</feature>
<organism evidence="9 10">
    <name type="scientific">Occallatibacter riparius</name>
    <dbReference type="NCBI Taxonomy" id="1002689"/>
    <lineage>
        <taxon>Bacteria</taxon>
        <taxon>Pseudomonadati</taxon>
        <taxon>Acidobacteriota</taxon>
        <taxon>Terriglobia</taxon>
        <taxon>Terriglobales</taxon>
        <taxon>Acidobacteriaceae</taxon>
        <taxon>Occallatibacter</taxon>
    </lineage>
</organism>
<proteinExistence type="inferred from homology"/>
<dbReference type="PANTHER" id="PTHR21139:SF42">
    <property type="entry name" value="TRIOSEPHOSPHATE ISOMERASE"/>
    <property type="match status" value="1"/>
</dbReference>
<protein>
    <recommendedName>
        <fullName evidence="7 8">Triosephosphate isomerase</fullName>
        <shortName evidence="7">TIM</shortName>
        <shortName evidence="7">TPI</shortName>
        <ecNumber evidence="7 8">5.3.1.1</ecNumber>
    </recommendedName>
    <alternativeName>
        <fullName evidence="7">Triose-phosphate isomerase</fullName>
    </alternativeName>
</protein>
<dbReference type="InterPro" id="IPR020861">
    <property type="entry name" value="Triosephosphate_isomerase_AS"/>
</dbReference>
<dbReference type="Pfam" id="PF00121">
    <property type="entry name" value="TIM"/>
    <property type="match status" value="1"/>
</dbReference>
<keyword evidence="3 7" id="KW-0312">Gluconeogenesis</keyword>
<dbReference type="Gene3D" id="3.20.20.70">
    <property type="entry name" value="Aldolase class I"/>
    <property type="match status" value="1"/>
</dbReference>
<comment type="pathway">
    <text evidence="1 7 8">Carbohydrate degradation; glycolysis; D-glyceraldehyde 3-phosphate from glycerone phosphate: step 1/1.</text>
</comment>
<feature type="active site" description="Electrophile" evidence="7">
    <location>
        <position position="96"/>
    </location>
</feature>
<evidence type="ECO:0000256" key="8">
    <source>
        <dbReference type="RuleBase" id="RU363013"/>
    </source>
</evidence>
<feature type="binding site" evidence="7">
    <location>
        <begin position="10"/>
        <end position="12"/>
    </location>
    <ligand>
        <name>substrate</name>
    </ligand>
</feature>
<dbReference type="EC" id="5.3.1.1" evidence="7 8"/>
<keyword evidence="5 7" id="KW-0324">Glycolysis</keyword>
<dbReference type="InterPro" id="IPR013785">
    <property type="entry name" value="Aldolase_TIM"/>
</dbReference>
<dbReference type="EMBL" id="CP093313">
    <property type="protein sequence ID" value="UWZ82676.1"/>
    <property type="molecule type" value="Genomic_DNA"/>
</dbReference>
<gene>
    <name evidence="7 9" type="primary">tpiA</name>
    <name evidence="9" type="ORF">MOP44_19150</name>
</gene>
<dbReference type="GO" id="GO:0006094">
    <property type="term" value="P:gluconeogenesis"/>
    <property type="evidence" value="ECO:0007669"/>
    <property type="project" value="UniProtKB-UniRule"/>
</dbReference>
<evidence type="ECO:0000256" key="4">
    <source>
        <dbReference type="ARBA" id="ARBA00022490"/>
    </source>
</evidence>
<feature type="active site" description="Proton acceptor" evidence="7">
    <location>
        <position position="171"/>
    </location>
</feature>
<keyword evidence="10" id="KW-1185">Reference proteome</keyword>
<dbReference type="InterPro" id="IPR022896">
    <property type="entry name" value="TrioseP_Isoase_bac/euk"/>
</dbReference>
<dbReference type="PANTHER" id="PTHR21139">
    <property type="entry name" value="TRIOSEPHOSPHATE ISOMERASE"/>
    <property type="match status" value="1"/>
</dbReference>
<comment type="function">
    <text evidence="7">Involved in the gluconeogenesis. Catalyzes stereospecifically the conversion of dihydroxyacetone phosphate (DHAP) to D-glyceraldehyde-3-phosphate (G3P).</text>
</comment>
<dbReference type="GO" id="GO:0006096">
    <property type="term" value="P:glycolytic process"/>
    <property type="evidence" value="ECO:0007669"/>
    <property type="project" value="UniProtKB-UniRule"/>
</dbReference>
<name>A0A9J7BIB2_9BACT</name>
<comment type="subcellular location">
    <subcellularLocation>
        <location evidence="7 8">Cytoplasm</location>
    </subcellularLocation>
</comment>
<comment type="catalytic activity">
    <reaction evidence="7 8">
        <text>D-glyceraldehyde 3-phosphate = dihydroxyacetone phosphate</text>
        <dbReference type="Rhea" id="RHEA:18585"/>
        <dbReference type="ChEBI" id="CHEBI:57642"/>
        <dbReference type="ChEBI" id="CHEBI:59776"/>
        <dbReference type="EC" id="5.3.1.1"/>
    </reaction>
</comment>
<dbReference type="NCBIfam" id="TIGR00419">
    <property type="entry name" value="tim"/>
    <property type="match status" value="1"/>
</dbReference>
<dbReference type="GO" id="GO:0019563">
    <property type="term" value="P:glycerol catabolic process"/>
    <property type="evidence" value="ECO:0007669"/>
    <property type="project" value="TreeGrafter"/>
</dbReference>
<evidence type="ECO:0000256" key="2">
    <source>
        <dbReference type="ARBA" id="ARBA00007422"/>
    </source>
</evidence>
<keyword evidence="4 7" id="KW-0963">Cytoplasm</keyword>
<evidence type="ECO:0000313" key="10">
    <source>
        <dbReference type="Proteomes" id="UP001059380"/>
    </source>
</evidence>
<comment type="pathway">
    <text evidence="7 8">Carbohydrate biosynthesis; gluconeogenesis.</text>
</comment>
<evidence type="ECO:0000256" key="3">
    <source>
        <dbReference type="ARBA" id="ARBA00022432"/>
    </source>
</evidence>
<dbReference type="Proteomes" id="UP001059380">
    <property type="component" value="Chromosome"/>
</dbReference>
<evidence type="ECO:0000256" key="1">
    <source>
        <dbReference type="ARBA" id="ARBA00004680"/>
    </source>
</evidence>
<dbReference type="CDD" id="cd00311">
    <property type="entry name" value="TIM"/>
    <property type="match status" value="1"/>
</dbReference>
<dbReference type="FunFam" id="3.20.20.70:FF:000016">
    <property type="entry name" value="Triosephosphate isomerase"/>
    <property type="match status" value="1"/>
</dbReference>
<dbReference type="InterPro" id="IPR035990">
    <property type="entry name" value="TIM_sf"/>
</dbReference>
<comment type="subunit">
    <text evidence="7 8">Homodimer.</text>
</comment>
<feature type="binding site" evidence="7">
    <location>
        <position position="177"/>
    </location>
    <ligand>
        <name>substrate</name>
    </ligand>
</feature>
<dbReference type="GO" id="GO:0005829">
    <property type="term" value="C:cytosol"/>
    <property type="evidence" value="ECO:0007669"/>
    <property type="project" value="TreeGrafter"/>
</dbReference>
<dbReference type="AlphaFoldDB" id="A0A9J7BIB2"/>
<dbReference type="PROSITE" id="PS00171">
    <property type="entry name" value="TIM_1"/>
    <property type="match status" value="1"/>
</dbReference>
<keyword evidence="6 7" id="KW-0413">Isomerase</keyword>
<evidence type="ECO:0000313" key="9">
    <source>
        <dbReference type="EMBL" id="UWZ82676.1"/>
    </source>
</evidence>
<dbReference type="InterPro" id="IPR000652">
    <property type="entry name" value="Triosephosphate_isomerase"/>
</dbReference>
<dbReference type="SUPFAM" id="SSF51351">
    <property type="entry name" value="Triosephosphate isomerase (TIM)"/>
    <property type="match status" value="1"/>
</dbReference>
<reference evidence="9" key="1">
    <citation type="submission" date="2021-04" db="EMBL/GenBank/DDBJ databases">
        <title>Phylogenetic analysis of Acidobacteriaceae.</title>
        <authorList>
            <person name="Qiu L."/>
            <person name="Zhang Q."/>
        </authorList>
    </citation>
    <scope>NUCLEOTIDE SEQUENCE</scope>
    <source>
        <strain evidence="9">DSM 25168</strain>
    </source>
</reference>
<evidence type="ECO:0000256" key="6">
    <source>
        <dbReference type="ARBA" id="ARBA00023235"/>
    </source>
</evidence>
<dbReference type="GO" id="GO:0004807">
    <property type="term" value="F:triose-phosphate isomerase activity"/>
    <property type="evidence" value="ECO:0007669"/>
    <property type="project" value="UniProtKB-UniRule"/>
</dbReference>
<sequence length="253" mass="26526">MSRKALIAANWKMYKTPAEAKAFVDAFLPLVADHTRDEIALFPSPVLLPTVVEAARGSSIAIGAQNIHFAEEGAYTGETSASQLAAIGGTHTLIGHSERRQYFGETDDIVNKKLHTALKHGFVPVVCIGEVLGEREAGMTASVLKIQVNGAFAGIKGLAAEVISSIVIAYEPVWAIGTGKTATPEMAADAHRIIRAEVSSLLGSDVAANMRILYGGSVKPDNATALIGQEEIDGALVGGASLKPDSFASIVKY</sequence>
<evidence type="ECO:0000256" key="5">
    <source>
        <dbReference type="ARBA" id="ARBA00023152"/>
    </source>
</evidence>
<comment type="similarity">
    <text evidence="2 7 8">Belongs to the triosephosphate isomerase family.</text>
</comment>
<dbReference type="KEGG" id="orp:MOP44_19150"/>
<dbReference type="GO" id="GO:0046166">
    <property type="term" value="P:glyceraldehyde-3-phosphate biosynthetic process"/>
    <property type="evidence" value="ECO:0007669"/>
    <property type="project" value="TreeGrafter"/>
</dbReference>
<accession>A0A9J7BIB2</accession>
<dbReference type="RefSeq" id="WP_260791863.1">
    <property type="nucleotide sequence ID" value="NZ_CP093313.1"/>
</dbReference>
<dbReference type="HAMAP" id="MF_00147_B">
    <property type="entry name" value="TIM_B"/>
    <property type="match status" value="1"/>
</dbReference>
<dbReference type="PROSITE" id="PS51440">
    <property type="entry name" value="TIM_2"/>
    <property type="match status" value="1"/>
</dbReference>
<feature type="binding site" evidence="7">
    <location>
        <position position="217"/>
    </location>
    <ligand>
        <name>substrate</name>
    </ligand>
</feature>
<evidence type="ECO:0000256" key="7">
    <source>
        <dbReference type="HAMAP-Rule" id="MF_00147"/>
    </source>
</evidence>